<dbReference type="Proteomes" id="UP001239111">
    <property type="component" value="Chromosome 1"/>
</dbReference>
<gene>
    <name evidence="1" type="ORF">QAD02_024024</name>
</gene>
<name>A0ACC2PY91_9HYME</name>
<comment type="caution">
    <text evidence="1">The sequence shown here is derived from an EMBL/GenBank/DDBJ whole genome shotgun (WGS) entry which is preliminary data.</text>
</comment>
<organism evidence="1 2">
    <name type="scientific">Eretmocerus hayati</name>
    <dbReference type="NCBI Taxonomy" id="131215"/>
    <lineage>
        <taxon>Eukaryota</taxon>
        <taxon>Metazoa</taxon>
        <taxon>Ecdysozoa</taxon>
        <taxon>Arthropoda</taxon>
        <taxon>Hexapoda</taxon>
        <taxon>Insecta</taxon>
        <taxon>Pterygota</taxon>
        <taxon>Neoptera</taxon>
        <taxon>Endopterygota</taxon>
        <taxon>Hymenoptera</taxon>
        <taxon>Apocrita</taxon>
        <taxon>Proctotrupomorpha</taxon>
        <taxon>Chalcidoidea</taxon>
        <taxon>Aphelinidae</taxon>
        <taxon>Aphelininae</taxon>
        <taxon>Eretmocerus</taxon>
    </lineage>
</organism>
<sequence length="255" mass="28870">MGKYRVLHIKPHLKDEFNGVLVEYRKNVQDPAQRGAIFMAVCRGTLGKGPDFADANGRAVIIVGIPFLPVKHPLVILKQQYRDENNSMKEGSLTGQQWHELGALRASFKQQLSAWLTPHIKEFDSFKMMIKELRSFFQVAGKNFSPQTPSISGLTDTVLREVPYEFDHRSVSSISSSQYAEPRAVRRKLRVKPVRFDFESTMEVENSSSEALEQRPALSRNDPALPKKQAYVTRVENSLSKGKEEEFEGTATSIK</sequence>
<keyword evidence="2" id="KW-1185">Reference proteome</keyword>
<protein>
    <submittedName>
        <fullName evidence="1">Uncharacterized protein</fullName>
    </submittedName>
</protein>
<evidence type="ECO:0000313" key="1">
    <source>
        <dbReference type="EMBL" id="KAJ8688229.1"/>
    </source>
</evidence>
<proteinExistence type="predicted"/>
<accession>A0ACC2PY91</accession>
<evidence type="ECO:0000313" key="2">
    <source>
        <dbReference type="Proteomes" id="UP001239111"/>
    </source>
</evidence>
<reference evidence="1" key="1">
    <citation type="submission" date="2023-04" db="EMBL/GenBank/DDBJ databases">
        <title>A chromosome-level genome assembly of the parasitoid wasp Eretmocerus hayati.</title>
        <authorList>
            <person name="Zhong Y."/>
            <person name="Liu S."/>
            <person name="Liu Y."/>
        </authorList>
    </citation>
    <scope>NUCLEOTIDE SEQUENCE</scope>
    <source>
        <strain evidence="1">ZJU_SS_LIU_2023</strain>
    </source>
</reference>
<dbReference type="EMBL" id="CM056741">
    <property type="protein sequence ID" value="KAJ8688229.1"/>
    <property type="molecule type" value="Genomic_DNA"/>
</dbReference>